<reference evidence="3" key="2">
    <citation type="submission" date="2015-01" db="EMBL/GenBank/DDBJ databases">
        <title>Evolutionary Origins and Diversification of the Mycorrhizal Mutualists.</title>
        <authorList>
            <consortium name="DOE Joint Genome Institute"/>
            <consortium name="Mycorrhizal Genomics Consortium"/>
            <person name="Kohler A."/>
            <person name="Kuo A."/>
            <person name="Nagy L.G."/>
            <person name="Floudas D."/>
            <person name="Copeland A."/>
            <person name="Barry K.W."/>
            <person name="Cichocki N."/>
            <person name="Veneault-Fourrey C."/>
            <person name="LaButti K."/>
            <person name="Lindquist E.A."/>
            <person name="Lipzen A."/>
            <person name="Lundell T."/>
            <person name="Morin E."/>
            <person name="Murat C."/>
            <person name="Riley R."/>
            <person name="Ohm R."/>
            <person name="Sun H."/>
            <person name="Tunlid A."/>
            <person name="Henrissat B."/>
            <person name="Grigoriev I.V."/>
            <person name="Hibbett D.S."/>
            <person name="Martin F."/>
        </authorList>
    </citation>
    <scope>NUCLEOTIDE SEQUENCE [LARGE SCALE GENOMIC DNA]</scope>
    <source>
        <strain evidence="3">Zn</strain>
    </source>
</reference>
<dbReference type="HOGENOM" id="CLU_1326736_0_0_1"/>
<accession>A0A0C3C3R6</accession>
<organism evidence="2 3">
    <name type="scientific">Oidiodendron maius (strain Zn)</name>
    <dbReference type="NCBI Taxonomy" id="913774"/>
    <lineage>
        <taxon>Eukaryota</taxon>
        <taxon>Fungi</taxon>
        <taxon>Dikarya</taxon>
        <taxon>Ascomycota</taxon>
        <taxon>Pezizomycotina</taxon>
        <taxon>Leotiomycetes</taxon>
        <taxon>Leotiomycetes incertae sedis</taxon>
        <taxon>Myxotrichaceae</taxon>
        <taxon>Oidiodendron</taxon>
    </lineage>
</organism>
<feature type="compositionally biased region" description="Polar residues" evidence="1">
    <location>
        <begin position="45"/>
        <end position="55"/>
    </location>
</feature>
<feature type="compositionally biased region" description="Basic and acidic residues" evidence="1">
    <location>
        <begin position="7"/>
        <end position="22"/>
    </location>
</feature>
<evidence type="ECO:0000313" key="3">
    <source>
        <dbReference type="Proteomes" id="UP000054321"/>
    </source>
</evidence>
<proteinExistence type="predicted"/>
<sequence>MPQPSPDNKRSTRFPGKDERRGLVIPKLNTPRNNGADGKRKTQFPGASNSQFNHPTAKSLEAPARQKELTPVLHIPILESGSDSDDTLFVSSTERAQPALVVAIRHKNPWLIYKPLRNVAQGSQVKVACTRSEPVKMVIVKVASVAIQLEDILRFPYQNLVDFREAYKYKNKTIIILEFIQVSLRQAIAIPFPFEEVHVSTVCSQSL</sequence>
<name>A0A0C3C3R6_OIDMZ</name>
<dbReference type="EMBL" id="KN832894">
    <property type="protein sequence ID" value="KIM93528.1"/>
    <property type="molecule type" value="Genomic_DNA"/>
</dbReference>
<keyword evidence="3" id="KW-1185">Reference proteome</keyword>
<dbReference type="Proteomes" id="UP000054321">
    <property type="component" value="Unassembled WGS sequence"/>
</dbReference>
<dbReference type="InParanoid" id="A0A0C3C3R6"/>
<dbReference type="AlphaFoldDB" id="A0A0C3C3R6"/>
<evidence type="ECO:0000256" key="1">
    <source>
        <dbReference type="SAM" id="MobiDB-lite"/>
    </source>
</evidence>
<dbReference type="OrthoDB" id="3434529at2759"/>
<feature type="region of interest" description="Disordered" evidence="1">
    <location>
        <begin position="1"/>
        <end position="55"/>
    </location>
</feature>
<evidence type="ECO:0000313" key="2">
    <source>
        <dbReference type="EMBL" id="KIM93528.1"/>
    </source>
</evidence>
<reference evidence="2 3" key="1">
    <citation type="submission" date="2014-04" db="EMBL/GenBank/DDBJ databases">
        <authorList>
            <consortium name="DOE Joint Genome Institute"/>
            <person name="Kuo A."/>
            <person name="Martino E."/>
            <person name="Perotto S."/>
            <person name="Kohler A."/>
            <person name="Nagy L.G."/>
            <person name="Floudas D."/>
            <person name="Copeland A."/>
            <person name="Barry K.W."/>
            <person name="Cichocki N."/>
            <person name="Veneault-Fourrey C."/>
            <person name="LaButti K."/>
            <person name="Lindquist E.A."/>
            <person name="Lipzen A."/>
            <person name="Lundell T."/>
            <person name="Morin E."/>
            <person name="Murat C."/>
            <person name="Sun H."/>
            <person name="Tunlid A."/>
            <person name="Henrissat B."/>
            <person name="Grigoriev I.V."/>
            <person name="Hibbett D.S."/>
            <person name="Martin F."/>
            <person name="Nordberg H.P."/>
            <person name="Cantor M.N."/>
            <person name="Hua S.X."/>
        </authorList>
    </citation>
    <scope>NUCLEOTIDE SEQUENCE [LARGE SCALE GENOMIC DNA]</scope>
    <source>
        <strain evidence="2 3">Zn</strain>
    </source>
</reference>
<protein>
    <submittedName>
        <fullName evidence="2">Uncharacterized protein</fullName>
    </submittedName>
</protein>
<gene>
    <name evidence="2" type="ORF">OIDMADRAFT_61461</name>
</gene>